<dbReference type="Pfam" id="PF01177">
    <property type="entry name" value="Asp_Glu_race"/>
    <property type="match status" value="1"/>
</dbReference>
<evidence type="ECO:0000256" key="2">
    <source>
        <dbReference type="ARBA" id="ARBA00023235"/>
    </source>
</evidence>
<organism evidence="3 4">
    <name type="scientific">Rhizobium laguerreae</name>
    <dbReference type="NCBI Taxonomy" id="1076926"/>
    <lineage>
        <taxon>Bacteria</taxon>
        <taxon>Pseudomonadati</taxon>
        <taxon>Pseudomonadota</taxon>
        <taxon>Alphaproteobacteria</taxon>
        <taxon>Hyphomicrobiales</taxon>
        <taxon>Rhizobiaceae</taxon>
        <taxon>Rhizobium/Agrobacterium group</taxon>
        <taxon>Rhizobium</taxon>
    </lineage>
</organism>
<proteinExistence type="inferred from homology"/>
<dbReference type="InterPro" id="IPR001920">
    <property type="entry name" value="Asp/Glu_race"/>
</dbReference>
<dbReference type="InterPro" id="IPR004380">
    <property type="entry name" value="Asp_race"/>
</dbReference>
<dbReference type="PANTHER" id="PTHR21198">
    <property type="entry name" value="GLUTAMATE RACEMASE"/>
    <property type="match status" value="1"/>
</dbReference>
<dbReference type="AlphaFoldDB" id="A0A6N9ZJM7"/>
<dbReference type="NCBIfam" id="TIGR00035">
    <property type="entry name" value="asp_race"/>
    <property type="match status" value="1"/>
</dbReference>
<dbReference type="SUPFAM" id="SSF53681">
    <property type="entry name" value="Aspartate/glutamate racemase"/>
    <property type="match status" value="2"/>
</dbReference>
<gene>
    <name evidence="3" type="ORF">GR206_18225</name>
</gene>
<name>A0A6N9ZJM7_9HYPH</name>
<dbReference type="RefSeq" id="WP_163879820.1">
    <property type="nucleotide sequence ID" value="NZ_WUEP01000013.1"/>
</dbReference>
<comment type="similarity">
    <text evidence="1">Belongs to the aspartate/glutamate racemases family.</text>
</comment>
<dbReference type="Gene3D" id="3.40.50.1860">
    <property type="match status" value="2"/>
</dbReference>
<accession>A0A6N9ZJM7</accession>
<comment type="caution">
    <text evidence="3">The sequence shown here is derived from an EMBL/GenBank/DDBJ whole genome shotgun (WGS) entry which is preliminary data.</text>
</comment>
<dbReference type="InterPro" id="IPR015942">
    <property type="entry name" value="Asp/Glu/hydantoin_racemase"/>
</dbReference>
<dbReference type="GO" id="GO:0047661">
    <property type="term" value="F:amino-acid racemase activity"/>
    <property type="evidence" value="ECO:0007669"/>
    <property type="project" value="InterPro"/>
</dbReference>
<evidence type="ECO:0000256" key="1">
    <source>
        <dbReference type="ARBA" id="ARBA00007847"/>
    </source>
</evidence>
<evidence type="ECO:0000313" key="4">
    <source>
        <dbReference type="Proteomes" id="UP000468864"/>
    </source>
</evidence>
<keyword evidence="2 3" id="KW-0413">Isomerase</keyword>
<dbReference type="EC" id="5.1.1.-" evidence="3"/>
<reference evidence="3 4" key="1">
    <citation type="submission" date="2019-12" db="EMBL/GenBank/DDBJ databases">
        <title>Rhizobium genotypes associated with high levels of biological nitrogen fixation by grain legumes in a temperate-maritime cropping system.</title>
        <authorList>
            <person name="Maluk M."/>
            <person name="Francesc Ferrando Molina F."/>
            <person name="Lopez Del Egido L."/>
            <person name="Lafos M."/>
            <person name="Langarica-Fuentes A."/>
            <person name="Gebre Yohannes G."/>
            <person name="Young M.W."/>
            <person name="Martin P."/>
            <person name="Gantlett R."/>
            <person name="Kenicer G."/>
            <person name="Hawes C."/>
            <person name="Begg G.S."/>
            <person name="Quilliam R.S."/>
            <person name="Squire G.R."/>
            <person name="Poole P.S."/>
            <person name="Young P.W."/>
            <person name="Iannetta P.M."/>
            <person name="James E.K."/>
        </authorList>
    </citation>
    <scope>NUCLEOTIDE SEQUENCE [LARGE SCALE GENOMIC DNA]</scope>
    <source>
        <strain evidence="3 4">JHI2449</strain>
    </source>
</reference>
<sequence>MSEVKPQANACPPHIIGLKKPLGVVGGMGSLATAKFLQALAQKSCVDTDHEHVPFIALSLPNISDRSNAISIGSNAPLRQILERTQWLEKVGCGAIAIPCNTAHFWSSDIANALTIKFISIVEVTRDFIYEHNGTDMDNLRTIVLGMKATVQHKLYGNSTAGWGGAVPDVDSIQQDAARVIDDVKSGNISRARFKMALLVARTRSLKPDAIILGCSELSVASRDIFKGSDVIDPLDILVDACISWFRNT</sequence>
<protein>
    <submittedName>
        <fullName evidence="3">Amino acid racemase</fullName>
        <ecNumber evidence="3">5.1.1.-</ecNumber>
    </submittedName>
</protein>
<dbReference type="PANTHER" id="PTHR21198:SF7">
    <property type="entry name" value="ASPARTATE-GLUTAMATE RACEMASE FAMILY"/>
    <property type="match status" value="1"/>
</dbReference>
<dbReference type="EMBL" id="WUEP01000013">
    <property type="protein sequence ID" value="NEH92948.1"/>
    <property type="molecule type" value="Genomic_DNA"/>
</dbReference>
<dbReference type="Proteomes" id="UP000468864">
    <property type="component" value="Unassembled WGS sequence"/>
</dbReference>
<evidence type="ECO:0000313" key="3">
    <source>
        <dbReference type="EMBL" id="NEH92948.1"/>
    </source>
</evidence>